<evidence type="ECO:0000256" key="1">
    <source>
        <dbReference type="SAM" id="MobiDB-lite"/>
    </source>
</evidence>
<dbReference type="OrthoDB" id="317013at2759"/>
<dbReference type="AlphaFoldDB" id="A0A8S1RQH9"/>
<accession>A0A8S1RQH9</accession>
<dbReference type="Proteomes" id="UP000692954">
    <property type="component" value="Unassembled WGS sequence"/>
</dbReference>
<keyword evidence="3" id="KW-1185">Reference proteome</keyword>
<evidence type="ECO:0000313" key="3">
    <source>
        <dbReference type="Proteomes" id="UP000692954"/>
    </source>
</evidence>
<comment type="caution">
    <text evidence="2">The sequence shown here is derived from an EMBL/GenBank/DDBJ whole genome shotgun (WGS) entry which is preliminary data.</text>
</comment>
<gene>
    <name evidence="2" type="ORF">PSON_ATCC_30995.1.T2310013</name>
</gene>
<protein>
    <recommendedName>
        <fullName evidence="4">P-loop containing nucleoside triphosphate hydrolase</fullName>
    </recommendedName>
</protein>
<reference evidence="2" key="1">
    <citation type="submission" date="2021-01" db="EMBL/GenBank/DDBJ databases">
        <authorList>
            <consortium name="Genoscope - CEA"/>
            <person name="William W."/>
        </authorList>
    </citation>
    <scope>NUCLEOTIDE SEQUENCE</scope>
</reference>
<name>A0A8S1RQH9_9CILI</name>
<organism evidence="2 3">
    <name type="scientific">Paramecium sonneborni</name>
    <dbReference type="NCBI Taxonomy" id="65129"/>
    <lineage>
        <taxon>Eukaryota</taxon>
        <taxon>Sar</taxon>
        <taxon>Alveolata</taxon>
        <taxon>Ciliophora</taxon>
        <taxon>Intramacronucleata</taxon>
        <taxon>Oligohymenophorea</taxon>
        <taxon>Peniculida</taxon>
        <taxon>Parameciidae</taxon>
        <taxon>Paramecium</taxon>
    </lineage>
</organism>
<dbReference type="EMBL" id="CAJJDN010000231">
    <property type="protein sequence ID" value="CAD8129582.1"/>
    <property type="molecule type" value="Genomic_DNA"/>
</dbReference>
<proteinExistence type="predicted"/>
<sequence length="390" mass="45973">MSKIQKGSQLPPQSRQFKIRQQDSNSVKKSFQYNLNPAIKKNTYQIQTIITTTQNKSQNRQNSNLTDQQIIKTNTLQPQFQQNFQGVTKEENKLIHNYQKMPLHQVRGESLQQNSFVSRNEKYKASISQFRSPQKGQFIQQNNYQLISNSQNKQNDQKIAESQSPNLYITPKPNLPINDSELQKNCYLYPIALFLGNSGVGKTSLIKIIFKDQVSNLKEFKLYPARINDSLIYNFVDTKGFDFESNIDEREEQIKLYKSIFYKYPNKVGSLFLVVNFERTDLMKKKLLSIYKFFRKFSSIISIIITEMQLSDNQKQSEAELKKNFAYFKPQNIIFVRRDIQREELIQKLSEKSLNKIQADYQFNVADTIFEKEDEEEMKKLQNQLMSRFK</sequence>
<feature type="compositionally biased region" description="Polar residues" evidence="1">
    <location>
        <begin position="1"/>
        <end position="16"/>
    </location>
</feature>
<evidence type="ECO:0000313" key="2">
    <source>
        <dbReference type="EMBL" id="CAD8129582.1"/>
    </source>
</evidence>
<dbReference type="CDD" id="cd00882">
    <property type="entry name" value="Ras_like_GTPase"/>
    <property type="match status" value="1"/>
</dbReference>
<evidence type="ECO:0008006" key="4">
    <source>
        <dbReference type="Google" id="ProtNLM"/>
    </source>
</evidence>
<feature type="region of interest" description="Disordered" evidence="1">
    <location>
        <begin position="1"/>
        <end position="25"/>
    </location>
</feature>